<evidence type="ECO:0000313" key="2">
    <source>
        <dbReference type="Proteomes" id="UP001150581"/>
    </source>
</evidence>
<comment type="caution">
    <text evidence="1">The sequence shown here is derived from an EMBL/GenBank/DDBJ whole genome shotgun (WGS) entry which is preliminary data.</text>
</comment>
<protein>
    <submittedName>
        <fullName evidence="1">Uncharacterized protein</fullName>
    </submittedName>
</protein>
<evidence type="ECO:0000313" key="1">
    <source>
        <dbReference type="EMBL" id="KAJ1887998.1"/>
    </source>
</evidence>
<organism evidence="1 2">
    <name type="scientific">Kickxella alabastrina</name>
    <dbReference type="NCBI Taxonomy" id="61397"/>
    <lineage>
        <taxon>Eukaryota</taxon>
        <taxon>Fungi</taxon>
        <taxon>Fungi incertae sedis</taxon>
        <taxon>Zoopagomycota</taxon>
        <taxon>Kickxellomycotina</taxon>
        <taxon>Kickxellomycetes</taxon>
        <taxon>Kickxellales</taxon>
        <taxon>Kickxellaceae</taxon>
        <taxon>Kickxella</taxon>
    </lineage>
</organism>
<reference evidence="1" key="1">
    <citation type="submission" date="2022-07" db="EMBL/GenBank/DDBJ databases">
        <title>Phylogenomic reconstructions and comparative analyses of Kickxellomycotina fungi.</title>
        <authorList>
            <person name="Reynolds N.K."/>
            <person name="Stajich J.E."/>
            <person name="Barry K."/>
            <person name="Grigoriev I.V."/>
            <person name="Crous P."/>
            <person name="Smith M.E."/>
        </authorList>
    </citation>
    <scope>NUCLEOTIDE SEQUENCE</scope>
    <source>
        <strain evidence="1">Benny 63K</strain>
    </source>
</reference>
<name>A0ACC1I5Q9_9FUNG</name>
<accession>A0ACC1I5Q9</accession>
<sequence length="134" mass="15403">CLDIKPYAWVDFTVAFDAYKSFCSRNGMSGKDVATSSQFQDLMSTAEWQLKTRDTGYITIIAAETPLGRAKSRSLKLDKYIEYLLEVHKAESILNEFYQNTMTRHYAITTNGAELFIPPHYKLHYLAYKNPEEG</sequence>
<proteinExistence type="predicted"/>
<dbReference type="EMBL" id="JANBPG010001855">
    <property type="protein sequence ID" value="KAJ1887998.1"/>
    <property type="molecule type" value="Genomic_DNA"/>
</dbReference>
<dbReference type="Proteomes" id="UP001150581">
    <property type="component" value="Unassembled WGS sequence"/>
</dbReference>
<keyword evidence="2" id="KW-1185">Reference proteome</keyword>
<feature type="non-terminal residue" evidence="1">
    <location>
        <position position="1"/>
    </location>
</feature>
<gene>
    <name evidence="1" type="ORF">LPJ66_008800</name>
</gene>